<dbReference type="SUPFAM" id="SSF88659">
    <property type="entry name" value="Sigma3 and sigma4 domains of RNA polymerase sigma factors"/>
    <property type="match status" value="1"/>
</dbReference>
<dbReference type="Pfam" id="PF08281">
    <property type="entry name" value="Sigma70_r4_2"/>
    <property type="match status" value="1"/>
</dbReference>
<evidence type="ECO:0000256" key="3">
    <source>
        <dbReference type="ARBA" id="ARBA00023082"/>
    </source>
</evidence>
<dbReference type="SUPFAM" id="SSF88946">
    <property type="entry name" value="Sigma2 domain of RNA polymerase sigma factors"/>
    <property type="match status" value="1"/>
</dbReference>
<keyword evidence="5" id="KW-0804">Transcription</keyword>
<comment type="similarity">
    <text evidence="1">Belongs to the sigma-70 factor family. ECF subfamily.</text>
</comment>
<sequence length="228" mass="26296">MIKREEEKHLIGQARQGDMEAKNEIVKRYQWLVKKMVYRMSGTNDEDLIATAYRGILLAIDKFDESVGCAFGTFAEYKIRGVISNEFTNRQRNKRILNETTISLQTPVMYDDEGDDGTLQDTIAIDNGEEHGFAGIFKDETNCIMKAVKKLTKSQQTLFEMKYITGMSDDEIVRQLGCSLGKVQYQVRKLRRDLNDVMGLDYEIPGIKSSRKCKRDRSHLRQDFKISI</sequence>
<name>A0A8S5SNT5_9CAUD</name>
<dbReference type="PANTHER" id="PTHR43133:SF8">
    <property type="entry name" value="RNA POLYMERASE SIGMA FACTOR HI_1459-RELATED"/>
    <property type="match status" value="1"/>
</dbReference>
<organism evidence="8">
    <name type="scientific">Siphoviridae sp. ctqSm5</name>
    <dbReference type="NCBI Taxonomy" id="2827949"/>
    <lineage>
        <taxon>Viruses</taxon>
        <taxon>Duplodnaviria</taxon>
        <taxon>Heunggongvirae</taxon>
        <taxon>Uroviricota</taxon>
        <taxon>Caudoviricetes</taxon>
    </lineage>
</organism>
<dbReference type="Gene3D" id="1.10.10.10">
    <property type="entry name" value="Winged helix-like DNA-binding domain superfamily/Winged helix DNA-binding domain"/>
    <property type="match status" value="1"/>
</dbReference>
<evidence type="ECO:0000256" key="1">
    <source>
        <dbReference type="ARBA" id="ARBA00010641"/>
    </source>
</evidence>
<dbReference type="PANTHER" id="PTHR43133">
    <property type="entry name" value="RNA POLYMERASE ECF-TYPE SIGMA FACTO"/>
    <property type="match status" value="1"/>
</dbReference>
<dbReference type="InterPro" id="IPR014284">
    <property type="entry name" value="RNA_pol_sigma-70_dom"/>
</dbReference>
<proteinExistence type="inferred from homology"/>
<dbReference type="Pfam" id="PF04542">
    <property type="entry name" value="Sigma70_r2"/>
    <property type="match status" value="1"/>
</dbReference>
<dbReference type="InterPro" id="IPR013249">
    <property type="entry name" value="RNA_pol_sigma70_r4_t2"/>
</dbReference>
<keyword evidence="3" id="KW-0731">Sigma factor</keyword>
<dbReference type="InterPro" id="IPR036388">
    <property type="entry name" value="WH-like_DNA-bd_sf"/>
</dbReference>
<dbReference type="GO" id="GO:0016987">
    <property type="term" value="F:sigma factor activity"/>
    <property type="evidence" value="ECO:0007669"/>
    <property type="project" value="UniProtKB-KW"/>
</dbReference>
<dbReference type="NCBIfam" id="TIGR02937">
    <property type="entry name" value="sigma70-ECF"/>
    <property type="match status" value="1"/>
</dbReference>
<dbReference type="InterPro" id="IPR039425">
    <property type="entry name" value="RNA_pol_sigma-70-like"/>
</dbReference>
<evidence type="ECO:0000259" key="7">
    <source>
        <dbReference type="Pfam" id="PF08281"/>
    </source>
</evidence>
<dbReference type="GO" id="GO:0006352">
    <property type="term" value="P:DNA-templated transcription initiation"/>
    <property type="evidence" value="ECO:0007669"/>
    <property type="project" value="InterPro"/>
</dbReference>
<reference evidence="8" key="1">
    <citation type="journal article" date="2021" name="Proc. Natl. Acad. Sci. U.S.A.">
        <title>A Catalog of Tens of Thousands of Viruses from Human Metagenomes Reveals Hidden Associations with Chronic Diseases.</title>
        <authorList>
            <person name="Tisza M.J."/>
            <person name="Buck C.B."/>
        </authorList>
    </citation>
    <scope>NUCLEOTIDE SEQUENCE</scope>
    <source>
        <strain evidence="8">CtqSm5</strain>
    </source>
</reference>
<protein>
    <submittedName>
        <fullName evidence="8">DNA directed RNA polymerase subunit</fullName>
    </submittedName>
</protein>
<dbReference type="GO" id="GO:0003677">
    <property type="term" value="F:DNA binding"/>
    <property type="evidence" value="ECO:0007669"/>
    <property type="project" value="UniProtKB-KW"/>
</dbReference>
<dbReference type="InterPro" id="IPR013325">
    <property type="entry name" value="RNA_pol_sigma_r2"/>
</dbReference>
<keyword evidence="4" id="KW-0238">DNA-binding</keyword>
<evidence type="ECO:0000256" key="4">
    <source>
        <dbReference type="ARBA" id="ARBA00023125"/>
    </source>
</evidence>
<dbReference type="InterPro" id="IPR007627">
    <property type="entry name" value="RNA_pol_sigma70_r2"/>
</dbReference>
<feature type="domain" description="RNA polymerase sigma-70 region 2" evidence="6">
    <location>
        <begin position="25"/>
        <end position="92"/>
    </location>
</feature>
<evidence type="ECO:0000313" key="8">
    <source>
        <dbReference type="EMBL" id="DAF52724.1"/>
    </source>
</evidence>
<accession>A0A8S5SNT5</accession>
<dbReference type="Gene3D" id="1.20.120.1810">
    <property type="match status" value="1"/>
</dbReference>
<dbReference type="InterPro" id="IPR013324">
    <property type="entry name" value="RNA_pol_sigma_r3/r4-like"/>
</dbReference>
<feature type="domain" description="RNA polymerase sigma factor 70 region 4 type 2" evidence="7">
    <location>
        <begin position="142"/>
        <end position="194"/>
    </location>
</feature>
<keyword evidence="2" id="KW-0805">Transcription regulation</keyword>
<evidence type="ECO:0000256" key="2">
    <source>
        <dbReference type="ARBA" id="ARBA00023015"/>
    </source>
</evidence>
<evidence type="ECO:0000259" key="6">
    <source>
        <dbReference type="Pfam" id="PF04542"/>
    </source>
</evidence>
<evidence type="ECO:0000256" key="5">
    <source>
        <dbReference type="ARBA" id="ARBA00023163"/>
    </source>
</evidence>
<dbReference type="EMBL" id="BK032642">
    <property type="protein sequence ID" value="DAF52724.1"/>
    <property type="molecule type" value="Genomic_DNA"/>
</dbReference>